<reference evidence="22" key="1">
    <citation type="submission" date="2021-06" db="EMBL/GenBank/DDBJ databases">
        <authorList>
            <consortium name="DOE Joint Genome Institute"/>
            <person name="Mondo S.J."/>
            <person name="Amses K.R."/>
            <person name="Simmons D.R."/>
            <person name="Longcore J.E."/>
            <person name="Seto K."/>
            <person name="Alves G.H."/>
            <person name="Bonds A.E."/>
            <person name="Quandt C.A."/>
            <person name="Davis W.J."/>
            <person name="Chang Y."/>
            <person name="Letcher P.M."/>
            <person name="Powell M.J."/>
            <person name="Kuo A."/>
            <person name="Labutti K."/>
            <person name="Pangilinan J."/>
            <person name="Andreopoulos W."/>
            <person name="Tritt A."/>
            <person name="Riley R."/>
            <person name="Hundley H."/>
            <person name="Johnson J."/>
            <person name="Lipzen A."/>
            <person name="Barry K."/>
            <person name="Berbee M.L."/>
            <person name="Buchler N.E."/>
            <person name="Grigoriev I.V."/>
            <person name="Spatafora J.W."/>
            <person name="Stajich J.E."/>
            <person name="James T.Y."/>
        </authorList>
    </citation>
    <scope>NUCLEOTIDE SEQUENCE</scope>
    <source>
        <strain evidence="22">AG</strain>
    </source>
</reference>
<dbReference type="GO" id="GO:0004364">
    <property type="term" value="F:glutathione transferase activity"/>
    <property type="evidence" value="ECO:0007669"/>
    <property type="project" value="TreeGrafter"/>
</dbReference>
<keyword evidence="9 21" id="KW-0472">Membrane</keyword>
<dbReference type="GO" id="GO:0005783">
    <property type="term" value="C:endoplasmic reticulum"/>
    <property type="evidence" value="ECO:0007669"/>
    <property type="project" value="TreeGrafter"/>
</dbReference>
<gene>
    <name evidence="22" type="ORF">K450DRAFT_223172</name>
</gene>
<evidence type="ECO:0000256" key="3">
    <source>
        <dbReference type="ARBA" id="ARBA00022692"/>
    </source>
</evidence>
<evidence type="ECO:0000256" key="21">
    <source>
        <dbReference type="SAM" id="Phobius"/>
    </source>
</evidence>
<dbReference type="EMBL" id="MU620896">
    <property type="protein sequence ID" value="KAI8583344.1"/>
    <property type="molecule type" value="Genomic_DNA"/>
</dbReference>
<keyword evidence="3 21" id="KW-0812">Transmembrane</keyword>
<comment type="catalytic activity">
    <reaction evidence="17">
        <text>15-deoxy-Delta(12,14)-prostaglandin J2 + glutathione = 15-deoxy-Delta(12,14)-prostaglandin J2-S-(R)-glutathione</text>
        <dbReference type="Rhea" id="RHEA:75963"/>
        <dbReference type="ChEBI" id="CHEBI:57925"/>
        <dbReference type="ChEBI" id="CHEBI:85236"/>
        <dbReference type="ChEBI" id="CHEBI:194498"/>
    </reaction>
    <physiologicalReaction direction="left-to-right" evidence="17">
        <dbReference type="Rhea" id="RHEA:75964"/>
    </physiologicalReaction>
</comment>
<feature type="transmembrane region" description="Helical" evidence="21">
    <location>
        <begin position="12"/>
        <end position="29"/>
    </location>
</feature>
<accession>A0AAD5EGZ4</accession>
<dbReference type="GO" id="GO:0005741">
    <property type="term" value="C:mitochondrial outer membrane"/>
    <property type="evidence" value="ECO:0007669"/>
    <property type="project" value="UniProtKB-SubCell"/>
</dbReference>
<evidence type="ECO:0000256" key="14">
    <source>
        <dbReference type="ARBA" id="ARBA00037916"/>
    </source>
</evidence>
<evidence type="ECO:0000256" key="6">
    <source>
        <dbReference type="ARBA" id="ARBA00023002"/>
    </source>
</evidence>
<evidence type="ECO:0000256" key="4">
    <source>
        <dbReference type="ARBA" id="ARBA00022787"/>
    </source>
</evidence>
<evidence type="ECO:0000256" key="5">
    <source>
        <dbReference type="ARBA" id="ARBA00022989"/>
    </source>
</evidence>
<dbReference type="Gene3D" id="1.20.120.550">
    <property type="entry name" value="Membrane associated eicosanoid/glutathione metabolism-like domain"/>
    <property type="match status" value="1"/>
</dbReference>
<comment type="pathway">
    <text evidence="13">Lipid metabolism; leukotriene C4 biosynthesis.</text>
</comment>
<comment type="subcellular location">
    <subcellularLocation>
        <location evidence="1">Mitochondrion outer membrane</location>
        <topology evidence="1">Multi-pass membrane protein</topology>
    </subcellularLocation>
</comment>
<keyword evidence="2" id="KW-0808">Transferase</keyword>
<dbReference type="Proteomes" id="UP001206595">
    <property type="component" value="Unassembled WGS sequence"/>
</dbReference>
<evidence type="ECO:0000256" key="8">
    <source>
        <dbReference type="ARBA" id="ARBA00023128"/>
    </source>
</evidence>
<dbReference type="PANTHER" id="PTHR10250:SF26">
    <property type="entry name" value="GLUTATHIONE S-TRANSFERASE 3, MITOCHONDRIAL"/>
    <property type="match status" value="1"/>
</dbReference>
<keyword evidence="6" id="KW-0560">Oxidoreductase</keyword>
<evidence type="ECO:0000256" key="20">
    <source>
        <dbReference type="ARBA" id="ARBA00076908"/>
    </source>
</evidence>
<dbReference type="SUPFAM" id="SSF161084">
    <property type="entry name" value="MAPEG domain-like"/>
    <property type="match status" value="1"/>
</dbReference>
<evidence type="ECO:0000256" key="16">
    <source>
        <dbReference type="ARBA" id="ARBA00049298"/>
    </source>
</evidence>
<dbReference type="GO" id="GO:0006629">
    <property type="term" value="P:lipid metabolic process"/>
    <property type="evidence" value="ECO:0007669"/>
    <property type="project" value="UniProtKB-KW"/>
</dbReference>
<organism evidence="22 23">
    <name type="scientific">Umbelopsis ramanniana AG</name>
    <dbReference type="NCBI Taxonomy" id="1314678"/>
    <lineage>
        <taxon>Eukaryota</taxon>
        <taxon>Fungi</taxon>
        <taxon>Fungi incertae sedis</taxon>
        <taxon>Mucoromycota</taxon>
        <taxon>Mucoromycotina</taxon>
        <taxon>Umbelopsidomycetes</taxon>
        <taxon>Umbelopsidales</taxon>
        <taxon>Umbelopsidaceae</taxon>
        <taxon>Umbelopsis</taxon>
    </lineage>
</organism>
<keyword evidence="23" id="KW-1185">Reference proteome</keyword>
<dbReference type="AlphaFoldDB" id="A0AAD5EGZ4"/>
<feature type="transmembrane region" description="Helical" evidence="21">
    <location>
        <begin position="123"/>
        <end position="144"/>
    </location>
</feature>
<dbReference type="InterPro" id="IPR050997">
    <property type="entry name" value="MAPEG"/>
</dbReference>
<comment type="catalytic activity">
    <reaction evidence="16">
        <text>leukotriene C4 = leukotriene A4 + glutathione</text>
        <dbReference type="Rhea" id="RHEA:17617"/>
        <dbReference type="ChEBI" id="CHEBI:57463"/>
        <dbReference type="ChEBI" id="CHEBI:57925"/>
        <dbReference type="ChEBI" id="CHEBI:57973"/>
        <dbReference type="EC" id="4.4.1.20"/>
    </reaction>
    <physiologicalReaction direction="right-to-left" evidence="16">
        <dbReference type="Rhea" id="RHEA:17619"/>
    </physiologicalReaction>
</comment>
<evidence type="ECO:0000313" key="23">
    <source>
        <dbReference type="Proteomes" id="UP001206595"/>
    </source>
</evidence>
<keyword evidence="8" id="KW-0496">Mitochondrion</keyword>
<dbReference type="GO" id="GO:0004464">
    <property type="term" value="F:leukotriene-C4 synthase activity"/>
    <property type="evidence" value="ECO:0007669"/>
    <property type="project" value="UniProtKB-EC"/>
</dbReference>
<comment type="caution">
    <text evidence="22">The sequence shown here is derived from an EMBL/GenBank/DDBJ whole genome shotgun (WGS) entry which is preliminary data.</text>
</comment>
<keyword evidence="7" id="KW-0443">Lipid metabolism</keyword>
<evidence type="ECO:0000256" key="7">
    <source>
        <dbReference type="ARBA" id="ARBA00023098"/>
    </source>
</evidence>
<feature type="transmembrane region" description="Helical" evidence="21">
    <location>
        <begin position="78"/>
        <end position="103"/>
    </location>
</feature>
<evidence type="ECO:0000256" key="1">
    <source>
        <dbReference type="ARBA" id="ARBA00004374"/>
    </source>
</evidence>
<dbReference type="GeneID" id="75911362"/>
<evidence type="ECO:0000256" key="10">
    <source>
        <dbReference type="ARBA" id="ARBA00023139"/>
    </source>
</evidence>
<dbReference type="FunFam" id="1.20.120.550:FF:000004">
    <property type="entry name" value="Microsomal glutathione S-transferase 3"/>
    <property type="match status" value="1"/>
</dbReference>
<dbReference type="RefSeq" id="XP_051448348.1">
    <property type="nucleotide sequence ID" value="XM_051586014.1"/>
</dbReference>
<dbReference type="GO" id="GO:0004602">
    <property type="term" value="F:glutathione peroxidase activity"/>
    <property type="evidence" value="ECO:0007669"/>
    <property type="project" value="TreeGrafter"/>
</dbReference>
<dbReference type="InterPro" id="IPR023352">
    <property type="entry name" value="MAPEG-like_dom_sf"/>
</dbReference>
<proteinExistence type="predicted"/>
<evidence type="ECO:0000256" key="19">
    <source>
        <dbReference type="ARBA" id="ARBA00075145"/>
    </source>
</evidence>
<keyword evidence="12" id="KW-0449">Lipoprotein</keyword>
<evidence type="ECO:0000256" key="12">
    <source>
        <dbReference type="ARBA" id="ARBA00023288"/>
    </source>
</evidence>
<comment type="pathway">
    <text evidence="14">Lipid metabolism; arachidonate metabolism.</text>
</comment>
<keyword evidence="5 21" id="KW-1133">Transmembrane helix</keyword>
<evidence type="ECO:0000256" key="17">
    <source>
        <dbReference type="ARBA" id="ARBA00051411"/>
    </source>
</evidence>
<evidence type="ECO:0000313" key="22">
    <source>
        <dbReference type="EMBL" id="KAI8583344.1"/>
    </source>
</evidence>
<dbReference type="GO" id="GO:0005635">
    <property type="term" value="C:nuclear envelope"/>
    <property type="evidence" value="ECO:0007669"/>
    <property type="project" value="TreeGrafter"/>
</dbReference>
<keyword evidence="10" id="KW-0564">Palmitate</keyword>
<dbReference type="InterPro" id="IPR001129">
    <property type="entry name" value="Membr-assoc_MAPEG"/>
</dbReference>
<evidence type="ECO:0000256" key="9">
    <source>
        <dbReference type="ARBA" id="ARBA00023136"/>
    </source>
</evidence>
<keyword evidence="4" id="KW-1000">Mitochondrion outer membrane</keyword>
<evidence type="ECO:0000256" key="2">
    <source>
        <dbReference type="ARBA" id="ARBA00022679"/>
    </source>
</evidence>
<evidence type="ECO:0000256" key="13">
    <source>
        <dbReference type="ARBA" id="ARBA00037884"/>
    </source>
</evidence>
<name>A0AAD5EGZ4_UMBRA</name>
<evidence type="ECO:0000256" key="15">
    <source>
        <dbReference type="ARBA" id="ARBA00039056"/>
    </source>
</evidence>
<protein>
    <recommendedName>
        <fullName evidence="18">Glutathione S-transferase 3, mitochondrial</fullName>
        <ecNumber evidence="15">4.4.1.20</ecNumber>
    </recommendedName>
    <alternativeName>
        <fullName evidence="19">Glutathione peroxidase MGST3</fullName>
    </alternativeName>
    <alternativeName>
        <fullName evidence="20">LTC4 synthase MGST3</fullName>
    </alternativeName>
</protein>
<evidence type="ECO:0000256" key="18">
    <source>
        <dbReference type="ARBA" id="ARBA00069748"/>
    </source>
</evidence>
<sequence length="145" mass="15730">MVALTIPSEYGYVVATGVASAFFITYLGFKVGGARKAAQIPYPYMYAEKSEAEKDAKKNVFNCTQRAHQNTLEGYPMFLTLLFTGGLGFPTVSAAAGAVYLAGKFFYAQGYSTGEPAKRMRGSFAYLGLLTLLYTSSMTAYNLLN</sequence>
<keyword evidence="11" id="KW-0456">Lyase</keyword>
<evidence type="ECO:0000256" key="11">
    <source>
        <dbReference type="ARBA" id="ARBA00023239"/>
    </source>
</evidence>
<dbReference type="Pfam" id="PF01124">
    <property type="entry name" value="MAPEG"/>
    <property type="match status" value="1"/>
</dbReference>
<dbReference type="EC" id="4.4.1.20" evidence="15"/>
<reference evidence="22" key="2">
    <citation type="journal article" date="2022" name="Proc. Natl. Acad. Sci. U.S.A.">
        <title>Diploid-dominant life cycles characterize the early evolution of Fungi.</title>
        <authorList>
            <person name="Amses K.R."/>
            <person name="Simmons D.R."/>
            <person name="Longcore J.E."/>
            <person name="Mondo S.J."/>
            <person name="Seto K."/>
            <person name="Jeronimo G.H."/>
            <person name="Bonds A.E."/>
            <person name="Quandt C.A."/>
            <person name="Davis W.J."/>
            <person name="Chang Y."/>
            <person name="Federici B.A."/>
            <person name="Kuo A."/>
            <person name="LaButti K."/>
            <person name="Pangilinan J."/>
            <person name="Andreopoulos W."/>
            <person name="Tritt A."/>
            <person name="Riley R."/>
            <person name="Hundley H."/>
            <person name="Johnson J."/>
            <person name="Lipzen A."/>
            <person name="Barry K."/>
            <person name="Lang B.F."/>
            <person name="Cuomo C.A."/>
            <person name="Buchler N.E."/>
            <person name="Grigoriev I.V."/>
            <person name="Spatafora J.W."/>
            <person name="Stajich J.E."/>
            <person name="James T.Y."/>
        </authorList>
    </citation>
    <scope>NUCLEOTIDE SEQUENCE</scope>
    <source>
        <strain evidence="22">AG</strain>
    </source>
</reference>
<dbReference type="PANTHER" id="PTHR10250">
    <property type="entry name" value="MICROSOMAL GLUTATHIONE S-TRANSFERASE"/>
    <property type="match status" value="1"/>
</dbReference>